<dbReference type="EMBL" id="LMWW01000050">
    <property type="protein sequence ID" value="KUN79074.1"/>
    <property type="molecule type" value="Genomic_DNA"/>
</dbReference>
<sequence>MAGEWDWLRAPQPSSEVPAALYAPTASPSLNLGVQVIGSNIVGNDVVELAAQYMAEHARFQMWMASHEPRLGFQQQHERGQAPFEAMLAAYEAWVAFETAYQASGRKVDRVRDEREKLKAALRHAVDVLVHARTA</sequence>
<name>A0A101SRV5_9ACTN</name>
<dbReference type="RefSeq" id="WP_055633782.1">
    <property type="nucleotide sequence ID" value="NZ_JBIRTR010000067.1"/>
</dbReference>
<evidence type="ECO:0000313" key="1">
    <source>
        <dbReference type="EMBL" id="KUN79074.1"/>
    </source>
</evidence>
<evidence type="ECO:0000313" key="2">
    <source>
        <dbReference type="Proteomes" id="UP000052982"/>
    </source>
</evidence>
<keyword evidence="2" id="KW-1185">Reference proteome</keyword>
<dbReference type="AlphaFoldDB" id="A0A101SRV5"/>
<dbReference type="Proteomes" id="UP000052982">
    <property type="component" value="Unassembled WGS sequence"/>
</dbReference>
<dbReference type="OrthoDB" id="4245293at2"/>
<reference evidence="1 2" key="1">
    <citation type="submission" date="2015-10" db="EMBL/GenBank/DDBJ databases">
        <title>Draft genome sequence of Streptomyces griseoruber DSM 40281, type strain for the species Streptomyces griseoruber.</title>
        <authorList>
            <person name="Ruckert C."/>
            <person name="Winkler A."/>
            <person name="Kalinowski J."/>
            <person name="Kampfer P."/>
            <person name="Glaeser S."/>
        </authorList>
    </citation>
    <scope>NUCLEOTIDE SEQUENCE [LARGE SCALE GENOMIC DNA]</scope>
    <source>
        <strain evidence="1 2">DSM 40281</strain>
    </source>
</reference>
<accession>A0A101SRV5</accession>
<proteinExistence type="predicted"/>
<protein>
    <submittedName>
        <fullName evidence="1">Uncharacterized protein</fullName>
    </submittedName>
</protein>
<gene>
    <name evidence="1" type="ORF">AQJ64_29980</name>
</gene>
<organism evidence="1 2">
    <name type="scientific">Streptomyces griseoruber</name>
    <dbReference type="NCBI Taxonomy" id="1943"/>
    <lineage>
        <taxon>Bacteria</taxon>
        <taxon>Bacillati</taxon>
        <taxon>Actinomycetota</taxon>
        <taxon>Actinomycetes</taxon>
        <taxon>Kitasatosporales</taxon>
        <taxon>Streptomycetaceae</taxon>
        <taxon>Streptomyces</taxon>
    </lineage>
</organism>
<comment type="caution">
    <text evidence="1">The sequence shown here is derived from an EMBL/GenBank/DDBJ whole genome shotgun (WGS) entry which is preliminary data.</text>
</comment>